<dbReference type="InterPro" id="IPR000219">
    <property type="entry name" value="DH_dom"/>
</dbReference>
<feature type="coiled-coil region" evidence="10">
    <location>
        <begin position="975"/>
        <end position="1002"/>
    </location>
</feature>
<dbReference type="InterPro" id="IPR001680">
    <property type="entry name" value="WD40_rpt"/>
</dbReference>
<keyword evidence="1 8" id="KW-0728">SH3 domain</keyword>
<evidence type="ECO:0000256" key="8">
    <source>
        <dbReference type="PROSITE-ProRule" id="PRU00192"/>
    </source>
</evidence>
<dbReference type="InterPro" id="IPR011011">
    <property type="entry name" value="Znf_FYVE_PHD"/>
</dbReference>
<dbReference type="GO" id="GO:0008270">
    <property type="term" value="F:zinc ion binding"/>
    <property type="evidence" value="ECO:0007669"/>
    <property type="project" value="UniProtKB-KW"/>
</dbReference>
<feature type="repeat" description="WD" evidence="9">
    <location>
        <begin position="244"/>
        <end position="285"/>
    </location>
</feature>
<dbReference type="PANTHER" id="PTHR46189">
    <property type="entry name" value="LD41958P"/>
    <property type="match status" value="1"/>
</dbReference>
<dbReference type="SMART" id="SM00325">
    <property type="entry name" value="RhoGEF"/>
    <property type="match status" value="1"/>
</dbReference>
<dbReference type="Pfam" id="PF00400">
    <property type="entry name" value="WD40"/>
    <property type="match status" value="2"/>
</dbReference>
<evidence type="ECO:0000256" key="9">
    <source>
        <dbReference type="PROSITE-ProRule" id="PRU00221"/>
    </source>
</evidence>
<dbReference type="PROSITE" id="PS00678">
    <property type="entry name" value="WD_REPEATS_1"/>
    <property type="match status" value="1"/>
</dbReference>
<dbReference type="Gene3D" id="2.30.30.40">
    <property type="entry name" value="SH3 Domains"/>
    <property type="match status" value="1"/>
</dbReference>
<dbReference type="PROSITE" id="PS50010">
    <property type="entry name" value="DH_2"/>
    <property type="match status" value="1"/>
</dbReference>
<accession>A0A819DV95</accession>
<feature type="domain" description="SH3" evidence="11">
    <location>
        <begin position="405"/>
        <end position="465"/>
    </location>
</feature>
<evidence type="ECO:0000256" key="1">
    <source>
        <dbReference type="ARBA" id="ARBA00022443"/>
    </source>
</evidence>
<dbReference type="Pfam" id="PF14604">
    <property type="entry name" value="SH3_9"/>
    <property type="match status" value="1"/>
</dbReference>
<dbReference type="CDD" id="cd15718">
    <property type="entry name" value="FYVE_WDFY1_like"/>
    <property type="match status" value="1"/>
</dbReference>
<dbReference type="SUPFAM" id="SSF57903">
    <property type="entry name" value="FYVE/PHD zinc finger"/>
    <property type="match status" value="1"/>
</dbReference>
<evidence type="ECO:0000256" key="5">
    <source>
        <dbReference type="ARBA" id="ARBA00022771"/>
    </source>
</evidence>
<dbReference type="SMART" id="SM00064">
    <property type="entry name" value="FYVE"/>
    <property type="match status" value="1"/>
</dbReference>
<keyword evidence="6" id="KW-0862">Zinc</keyword>
<dbReference type="SUPFAM" id="SSF50729">
    <property type="entry name" value="PH domain-like"/>
    <property type="match status" value="1"/>
</dbReference>
<dbReference type="InterPro" id="IPR015943">
    <property type="entry name" value="WD40/YVTN_repeat-like_dom_sf"/>
</dbReference>
<evidence type="ECO:0000259" key="13">
    <source>
        <dbReference type="PROSITE" id="PS50178"/>
    </source>
</evidence>
<dbReference type="SMART" id="SM00326">
    <property type="entry name" value="SH3"/>
    <property type="match status" value="1"/>
</dbReference>
<dbReference type="AlphaFoldDB" id="A0A819DV95"/>
<gene>
    <name evidence="14" type="ORF">OVN521_LOCUS6182</name>
    <name evidence="15" type="ORF">UXM345_LOCUS19006</name>
</gene>
<dbReference type="Gene3D" id="2.130.10.10">
    <property type="entry name" value="YVTN repeat-like/Quinoprotein amine dehydrogenase"/>
    <property type="match status" value="2"/>
</dbReference>
<evidence type="ECO:0000256" key="4">
    <source>
        <dbReference type="ARBA" id="ARBA00022737"/>
    </source>
</evidence>
<feature type="domain" description="DH" evidence="12">
    <location>
        <begin position="487"/>
        <end position="667"/>
    </location>
</feature>
<dbReference type="Pfam" id="PF00621">
    <property type="entry name" value="RhoGEF"/>
    <property type="match status" value="1"/>
</dbReference>
<feature type="repeat" description="WD" evidence="9">
    <location>
        <begin position="201"/>
        <end position="242"/>
    </location>
</feature>
<name>A0A819DV95_9BILA</name>
<dbReference type="PROSITE" id="PS50082">
    <property type="entry name" value="WD_REPEATS_2"/>
    <property type="match status" value="2"/>
</dbReference>
<proteinExistence type="predicted"/>
<evidence type="ECO:0000256" key="3">
    <source>
        <dbReference type="ARBA" id="ARBA00022723"/>
    </source>
</evidence>
<dbReference type="InterPro" id="IPR036028">
    <property type="entry name" value="SH3-like_dom_sf"/>
</dbReference>
<evidence type="ECO:0000256" key="2">
    <source>
        <dbReference type="ARBA" id="ARBA00022574"/>
    </source>
</evidence>
<keyword evidence="3" id="KW-0479">Metal-binding</keyword>
<dbReference type="Proteomes" id="UP000663866">
    <property type="component" value="Unassembled WGS sequence"/>
</dbReference>
<evidence type="ECO:0000313" key="14">
    <source>
        <dbReference type="EMBL" id="CAF3839768.1"/>
    </source>
</evidence>
<feature type="domain" description="FYVE-type" evidence="13">
    <location>
        <begin position="287"/>
        <end position="358"/>
    </location>
</feature>
<dbReference type="SUPFAM" id="SSF50978">
    <property type="entry name" value="WD40 repeat-like"/>
    <property type="match status" value="1"/>
</dbReference>
<dbReference type="PANTHER" id="PTHR46189:SF1">
    <property type="entry name" value="LD41958P"/>
    <property type="match status" value="1"/>
</dbReference>
<dbReference type="Pfam" id="PF01363">
    <property type="entry name" value="FYVE"/>
    <property type="match status" value="1"/>
</dbReference>
<dbReference type="FunFam" id="3.30.40.10:FF:000105">
    <property type="entry name" value="WD repeat and FYVE domain-containing protein 2"/>
    <property type="match status" value="1"/>
</dbReference>
<dbReference type="PRINTS" id="PR00452">
    <property type="entry name" value="SH3DOMAIN"/>
</dbReference>
<dbReference type="InterPro" id="IPR036322">
    <property type="entry name" value="WD40_repeat_dom_sf"/>
</dbReference>
<evidence type="ECO:0000313" key="15">
    <source>
        <dbReference type="EMBL" id="CAF4047612.1"/>
    </source>
</evidence>
<sequence>MAAAIEENISRSRRPELLSKIDIEVNVNDAILLTTEDGLLTALDDRTLRIWIRRETGKYWPSVCYTLESAPTALFYHEASHRLFCGCDTGLLHEFLVGDDYNKITLQCTYLGHQQRIHALHFSLQNEMLLSVCREKKLNWYSTNLAEENHQHPCASYPLSAWALSIALDDLTRQCFVGDSNGNIQFFRINVDKKFQLITTLSGHTGSVQTLLWESEIQWLFSGSFDTSIVVWDIGTHKGVALELNGHTDRIVGISYDKSRKMLITCSADGNIGLWPMNAKRNETPKWLESDHCQICHLPFFWNINAMWKQKQIGLRQHHCRKCGRAVCDTCSKTRTKIPLIGYETVQRVCNDCGKALKPEETAPLAAFYELRQGTIKTDFLQEKKTMMTIGTDRTIRIMEQQSISEKVVVTALYAFKAQNTDELSFAKNDMIVLTQAPADGGWWEGTLNNKTGWFPSNYVEQVVKKADSSSSLQSRNSQQCAEMYQNRETIIQTLNESEQHYISDLDNFILRTLQPLANALITSNSTPLHLDFDSLDELLKFHHHLSNILNESIQSKHYIGALFLQLASGFKSIFEVYCYQHAKILFLFNNHKDRILNGLSKIDPYFDNNTYVQLIKNLSLPLNRLDRYASFLKEYLYNLEEFHVDRGDAQRAAEYYTELISFAAQWRKRKEWELDIVNSSIHGFDTDSLKSYGDALCISSVNILTEHNGTQVSLERIAILYPSTLFLLSTSSNQQEYHIENRYQINQITISKIIDISKRALKINVPLSPSLVITYPNPIEYQEWCEKLYAVLTAKSHSLQQTQKSQLPFSGVNPSNSGNVPVRFPIKIPHWSKGCLRPHSPLRILPSTGTSIRTASPIPLSNLNMSEISSNSNENSSSRTLKRFMSMKKSKAQEFLKRVETSEGDSLLLSVIEGYCVTTTSSGTAITAFNNVIPKKQNSIQGTINRTQSITPTTTTNAERRTMYEMLCELRLAYKSLQKELEEEKRARKQLDSQIQKLLLLTPAKGSFTTNNN</sequence>
<keyword evidence="4" id="KW-0677">Repeat</keyword>
<dbReference type="Gene3D" id="3.30.40.10">
    <property type="entry name" value="Zinc/RING finger domain, C3HC4 (zinc finger)"/>
    <property type="match status" value="1"/>
</dbReference>
<keyword evidence="5 7" id="KW-0863">Zinc-finger</keyword>
<dbReference type="InterPro" id="IPR001452">
    <property type="entry name" value="SH3_domain"/>
</dbReference>
<dbReference type="PROSITE" id="PS50002">
    <property type="entry name" value="SH3"/>
    <property type="match status" value="1"/>
</dbReference>
<evidence type="ECO:0000259" key="12">
    <source>
        <dbReference type="PROSITE" id="PS50010"/>
    </source>
</evidence>
<dbReference type="InterPro" id="IPR035899">
    <property type="entry name" value="DBL_dom_sf"/>
</dbReference>
<dbReference type="EMBL" id="CAJOBG010000640">
    <property type="protein sequence ID" value="CAF3839768.1"/>
    <property type="molecule type" value="Genomic_DNA"/>
</dbReference>
<dbReference type="PROSITE" id="PS50294">
    <property type="entry name" value="WD_REPEATS_REGION"/>
    <property type="match status" value="2"/>
</dbReference>
<dbReference type="Proteomes" id="UP000663842">
    <property type="component" value="Unassembled WGS sequence"/>
</dbReference>
<reference evidence="14" key="1">
    <citation type="submission" date="2021-02" db="EMBL/GenBank/DDBJ databases">
        <authorList>
            <person name="Nowell W R."/>
        </authorList>
    </citation>
    <scope>NUCLEOTIDE SEQUENCE</scope>
</reference>
<dbReference type="InterPro" id="IPR000306">
    <property type="entry name" value="Znf_FYVE"/>
</dbReference>
<organism evidence="14 16">
    <name type="scientific">Rotaria magnacalcarata</name>
    <dbReference type="NCBI Taxonomy" id="392030"/>
    <lineage>
        <taxon>Eukaryota</taxon>
        <taxon>Metazoa</taxon>
        <taxon>Spiralia</taxon>
        <taxon>Gnathifera</taxon>
        <taxon>Rotifera</taxon>
        <taxon>Eurotatoria</taxon>
        <taxon>Bdelloidea</taxon>
        <taxon>Philodinida</taxon>
        <taxon>Philodinidae</taxon>
        <taxon>Rotaria</taxon>
    </lineage>
</organism>
<dbReference type="SMART" id="SM00320">
    <property type="entry name" value="WD40"/>
    <property type="match status" value="5"/>
</dbReference>
<dbReference type="GO" id="GO:0005085">
    <property type="term" value="F:guanyl-nucleotide exchange factor activity"/>
    <property type="evidence" value="ECO:0007669"/>
    <property type="project" value="InterPro"/>
</dbReference>
<keyword evidence="16" id="KW-1185">Reference proteome</keyword>
<dbReference type="InterPro" id="IPR011993">
    <property type="entry name" value="PH-like_dom_sf"/>
</dbReference>
<dbReference type="InterPro" id="IPR013083">
    <property type="entry name" value="Znf_RING/FYVE/PHD"/>
</dbReference>
<evidence type="ECO:0000313" key="16">
    <source>
        <dbReference type="Proteomes" id="UP000663866"/>
    </source>
</evidence>
<dbReference type="PROSITE" id="PS50178">
    <property type="entry name" value="ZF_FYVE"/>
    <property type="match status" value="1"/>
</dbReference>
<dbReference type="Gene3D" id="2.30.29.30">
    <property type="entry name" value="Pleckstrin-homology domain (PH domain)/Phosphotyrosine-binding domain (PTB)"/>
    <property type="match status" value="1"/>
</dbReference>
<dbReference type="EMBL" id="CAJOBF010002645">
    <property type="protein sequence ID" value="CAF4047612.1"/>
    <property type="molecule type" value="Genomic_DNA"/>
</dbReference>
<dbReference type="InterPro" id="IPR042234">
    <property type="entry name" value="WDFY1/WDFY2"/>
</dbReference>
<evidence type="ECO:0000256" key="7">
    <source>
        <dbReference type="PROSITE-ProRule" id="PRU00091"/>
    </source>
</evidence>
<evidence type="ECO:0000256" key="10">
    <source>
        <dbReference type="SAM" id="Coils"/>
    </source>
</evidence>
<protein>
    <submittedName>
        <fullName evidence="14">Uncharacterized protein</fullName>
    </submittedName>
</protein>
<dbReference type="GO" id="GO:0005769">
    <property type="term" value="C:early endosome"/>
    <property type="evidence" value="ECO:0007669"/>
    <property type="project" value="TreeGrafter"/>
</dbReference>
<evidence type="ECO:0000256" key="6">
    <source>
        <dbReference type="ARBA" id="ARBA00022833"/>
    </source>
</evidence>
<dbReference type="InterPro" id="IPR019775">
    <property type="entry name" value="WD40_repeat_CS"/>
</dbReference>
<evidence type="ECO:0000259" key="11">
    <source>
        <dbReference type="PROSITE" id="PS50002"/>
    </source>
</evidence>
<dbReference type="FunFam" id="2.30.30.40:FF:000072">
    <property type="entry name" value="Unconventional Myosin IB"/>
    <property type="match status" value="1"/>
</dbReference>
<dbReference type="InterPro" id="IPR017455">
    <property type="entry name" value="Znf_FYVE-rel"/>
</dbReference>
<dbReference type="SUPFAM" id="SSF50044">
    <property type="entry name" value="SH3-domain"/>
    <property type="match status" value="1"/>
</dbReference>
<dbReference type="SUPFAM" id="SSF48065">
    <property type="entry name" value="DBL homology domain (DH-domain)"/>
    <property type="match status" value="1"/>
</dbReference>
<keyword evidence="2 9" id="KW-0853">WD repeat</keyword>
<comment type="caution">
    <text evidence="14">The sequence shown here is derived from an EMBL/GenBank/DDBJ whole genome shotgun (WGS) entry which is preliminary data.</text>
</comment>
<keyword evidence="10" id="KW-0175">Coiled coil</keyword>
<dbReference type="Gene3D" id="1.20.900.10">
    <property type="entry name" value="Dbl homology (DH) domain"/>
    <property type="match status" value="1"/>
</dbReference>